<dbReference type="PANTHER" id="PTHR42973:SF25">
    <property type="entry name" value="PHOSPHOMEVALONATE KINASE"/>
    <property type="match status" value="1"/>
</dbReference>
<dbReference type="InterPro" id="IPR016169">
    <property type="entry name" value="FAD-bd_PCMH_sub2"/>
</dbReference>
<dbReference type="Gene3D" id="3.40.462.20">
    <property type="match status" value="1"/>
</dbReference>
<dbReference type="PROSITE" id="PS51387">
    <property type="entry name" value="FAD_PCMH"/>
    <property type="match status" value="1"/>
</dbReference>
<evidence type="ECO:0000313" key="7">
    <source>
        <dbReference type="EMBL" id="BCR91867.1"/>
    </source>
</evidence>
<dbReference type="AlphaFoldDB" id="A0A7R7VW36"/>
<dbReference type="GO" id="GO:0005737">
    <property type="term" value="C:cytoplasm"/>
    <property type="evidence" value="ECO:0007669"/>
    <property type="project" value="InterPro"/>
</dbReference>
<dbReference type="Proteomes" id="UP000637239">
    <property type="component" value="Chromosome 7"/>
</dbReference>
<organism evidence="7 8">
    <name type="scientific">Aspergillus chevalieri</name>
    <name type="common">Eurotium chevalieri</name>
    <dbReference type="NCBI Taxonomy" id="182096"/>
    <lineage>
        <taxon>Eukaryota</taxon>
        <taxon>Fungi</taxon>
        <taxon>Dikarya</taxon>
        <taxon>Ascomycota</taxon>
        <taxon>Pezizomycotina</taxon>
        <taxon>Eurotiomycetes</taxon>
        <taxon>Eurotiomycetidae</taxon>
        <taxon>Eurotiales</taxon>
        <taxon>Aspergillaceae</taxon>
        <taxon>Aspergillus</taxon>
        <taxon>Aspergillus subgen. Aspergillus</taxon>
    </lineage>
</organism>
<evidence type="ECO:0000256" key="2">
    <source>
        <dbReference type="ARBA" id="ARBA00022630"/>
    </source>
</evidence>
<dbReference type="Pfam" id="PF04275">
    <property type="entry name" value="P-mevalo_kinase"/>
    <property type="match status" value="1"/>
</dbReference>
<keyword evidence="3" id="KW-0274">FAD</keyword>
<dbReference type="Gene3D" id="3.40.50.150">
    <property type="entry name" value="Vaccinia Virus protein VP39"/>
    <property type="match status" value="1"/>
</dbReference>
<gene>
    <name evidence="7" type="ORF">ACHE_70710A</name>
</gene>
<dbReference type="InterPro" id="IPR006094">
    <property type="entry name" value="Oxid_FAD_bind_N"/>
</dbReference>
<dbReference type="InterPro" id="IPR027417">
    <property type="entry name" value="P-loop_NTPase"/>
</dbReference>
<keyword evidence="8" id="KW-1185">Reference proteome</keyword>
<dbReference type="PANTHER" id="PTHR42973">
    <property type="entry name" value="BINDING OXIDOREDUCTASE, PUTATIVE (AFU_ORTHOLOGUE AFUA_1G17690)-RELATED"/>
    <property type="match status" value="1"/>
</dbReference>
<dbReference type="InterPro" id="IPR029063">
    <property type="entry name" value="SAM-dependent_MTases_sf"/>
</dbReference>
<dbReference type="Gene3D" id="3.40.50.300">
    <property type="entry name" value="P-loop containing nucleotide triphosphate hydrolases"/>
    <property type="match status" value="1"/>
</dbReference>
<keyword evidence="4" id="KW-0560">Oxidoreductase</keyword>
<dbReference type="GO" id="GO:0006695">
    <property type="term" value="P:cholesterol biosynthetic process"/>
    <property type="evidence" value="ECO:0007669"/>
    <property type="project" value="InterPro"/>
</dbReference>
<dbReference type="RefSeq" id="XP_043140389.1">
    <property type="nucleotide sequence ID" value="XM_043283072.1"/>
</dbReference>
<sequence>MATLKSLKSALVHKATATESSLKQPLSDTQYSAGFDILLQGLGWITYQDFIIPQLSQLLAPLFDSRTHISVLEIGPGPKSVLGYLPGRLRRKVKRYVAFEPNSLFATRVEEFLCTTSETDSPLPCLESPPDIHRIPFALNRKTENGTGTGTRESEEKFDFILSCHSMYGMKPKAKFIERALEMLVERPEGGMVVVFHRKGTLQFDGLVCHRTASFPTGAISIANNDEVLDCFAPFLAGFVMQGVEADKAIRVEWRKVCRALSRREKAHPDHLLFSSPNVMAAFTQHATTLPELTAQVPLSMGNKVVKNREARLHHPASIFRPTEVQHVQQCVQWALKHGVSLTVIGGGHSGHCLWSNVVSVDMAAFDKVHILAAGDSGGKSGSKSVSLIVAEAGCKTGDIIRKTMEAGMTVPLGSRPSVGAGLWLQGGIGHLARMYGLACDAIVGAVVVSVNSSEALCIGYVPSQHWPAGAVRLENESDMLWAIKGAGTNIGIVVSVTFKAYVAPTCLTRNWVVPLSNNHEARLKLSDFDNFIARKLPRNCSADAYLYWDIGQLHLGVTMFESSTARLTSETPTPTPGPVDTVLGQKNNFKVVDGVGLFEAEMYISGMHSGHGEGRTSSFKRCLFLKHIGALNIADILVAAVETRPSPLSYLHLLQGGGAVGDVAADATAFGCRDWDFACVITGVWPRDQDGTEVAQAAVQWVYNVARNLLPLSSGVYSADLGPDPRDAALATKAFGLNWPRLAHLKHSSDSHNVLAYACPLPKPQIEQRLIILITGENCAGKDFCADIWVSVFLTCARKSLRARAVSISDATKREYAAATGADLDRLLRDRAYKEQHRPELTAFFQHQVQHRPRLPEEHFLEVVRGAEDVDVLLITGVRDEAPVAALSHLVPHSRLLEVRIKANKQSRRARQGCDSGDYDGDDNGDNNSGGSKLTALEYRPSFIFDNDTIGNEAAKRFAERYLLPFFHKDLQRLADMVHPVPGFPRPGIEFRHVLNISQQLGGLALCTSLLQTHFTGDWAKVDVVACCEAGGFVYASALASRINIPLALIREAGKLPPPTVSVLKSTSHISSSTSDNSKETIEMGRDLIPRGASVVMVDDVLATGKTLCAVLQLLDKAGIGAENVSVMVVAEFPVHRGRELLRQRGFGGVNVQSLLVFGGA</sequence>
<dbReference type="Pfam" id="PF01565">
    <property type="entry name" value="FAD_binding_4"/>
    <property type="match status" value="1"/>
</dbReference>
<reference evidence="7" key="2">
    <citation type="submission" date="2021-02" db="EMBL/GenBank/DDBJ databases">
        <title>Aspergillus chevalieri M1 genome sequence.</title>
        <authorList>
            <person name="Kadooka C."/>
            <person name="Mori K."/>
            <person name="Futagami T."/>
        </authorList>
    </citation>
    <scope>NUCLEOTIDE SEQUENCE</scope>
    <source>
        <strain evidence="7">M1</strain>
    </source>
</reference>
<dbReference type="Pfam" id="PF00156">
    <property type="entry name" value="Pribosyltran"/>
    <property type="match status" value="1"/>
</dbReference>
<evidence type="ECO:0000256" key="4">
    <source>
        <dbReference type="ARBA" id="ARBA00023002"/>
    </source>
</evidence>
<name>A0A7R7VW36_ASPCH</name>
<dbReference type="InterPro" id="IPR000836">
    <property type="entry name" value="PRTase_dom"/>
</dbReference>
<dbReference type="GeneID" id="66986225"/>
<evidence type="ECO:0000256" key="3">
    <source>
        <dbReference type="ARBA" id="ARBA00022827"/>
    </source>
</evidence>
<evidence type="ECO:0000313" key="8">
    <source>
        <dbReference type="Proteomes" id="UP000637239"/>
    </source>
</evidence>
<dbReference type="InterPro" id="IPR050416">
    <property type="entry name" value="FAD-linked_Oxidoreductase"/>
</dbReference>
<feature type="domain" description="FAD-binding PCMH-type" evidence="6">
    <location>
        <begin position="312"/>
        <end position="504"/>
    </location>
</feature>
<reference evidence="7" key="1">
    <citation type="submission" date="2021-01" db="EMBL/GenBank/DDBJ databases">
        <authorList>
            <consortium name="Aspergillus chevalieri M1 genome sequencing consortium"/>
            <person name="Kazuki M."/>
            <person name="Futagami T."/>
        </authorList>
    </citation>
    <scope>NUCLEOTIDE SEQUENCE</scope>
    <source>
        <strain evidence="7">M1</strain>
    </source>
</reference>
<dbReference type="SUPFAM" id="SSF53335">
    <property type="entry name" value="S-adenosyl-L-methionine-dependent methyltransferases"/>
    <property type="match status" value="1"/>
</dbReference>
<dbReference type="InterPro" id="IPR029057">
    <property type="entry name" value="PRTase-like"/>
</dbReference>
<evidence type="ECO:0000256" key="5">
    <source>
        <dbReference type="SAM" id="MobiDB-lite"/>
    </source>
</evidence>
<dbReference type="SUPFAM" id="SSF56176">
    <property type="entry name" value="FAD-binding/transporter-associated domain-like"/>
    <property type="match status" value="1"/>
</dbReference>
<feature type="region of interest" description="Disordered" evidence="5">
    <location>
        <begin position="908"/>
        <end position="933"/>
    </location>
</feature>
<dbReference type="InterPro" id="IPR016166">
    <property type="entry name" value="FAD-bd_PCMH"/>
</dbReference>
<dbReference type="GO" id="GO:0071949">
    <property type="term" value="F:FAD binding"/>
    <property type="evidence" value="ECO:0007669"/>
    <property type="project" value="InterPro"/>
</dbReference>
<dbReference type="UniPathway" id="UPA00057">
    <property type="reaction ID" value="UER00099"/>
</dbReference>
<dbReference type="Gene3D" id="3.30.465.10">
    <property type="match status" value="1"/>
</dbReference>
<accession>A0A7R7VW36</accession>
<evidence type="ECO:0000256" key="1">
    <source>
        <dbReference type="ARBA" id="ARBA00005466"/>
    </source>
</evidence>
<dbReference type="GO" id="GO:0004631">
    <property type="term" value="F:phosphomevalonate kinase activity"/>
    <property type="evidence" value="ECO:0007669"/>
    <property type="project" value="InterPro"/>
</dbReference>
<dbReference type="InterPro" id="IPR036318">
    <property type="entry name" value="FAD-bd_PCMH-like_sf"/>
</dbReference>
<proteinExistence type="inferred from homology"/>
<dbReference type="CDD" id="cd06223">
    <property type="entry name" value="PRTases_typeI"/>
    <property type="match status" value="1"/>
</dbReference>
<keyword evidence="2" id="KW-0285">Flavoprotein</keyword>
<dbReference type="EMBL" id="AP024422">
    <property type="protein sequence ID" value="BCR91867.1"/>
    <property type="molecule type" value="Genomic_DNA"/>
</dbReference>
<comment type="similarity">
    <text evidence="1">Belongs to the oxygen-dependent FAD-linked oxidoreductase family.</text>
</comment>
<dbReference type="GO" id="GO:0019287">
    <property type="term" value="P:isopentenyl diphosphate biosynthetic process, mevalonate pathway"/>
    <property type="evidence" value="ECO:0007669"/>
    <property type="project" value="UniProtKB-UniPathway"/>
</dbReference>
<dbReference type="InterPro" id="IPR005919">
    <property type="entry name" value="Pmev_kin_anim"/>
</dbReference>
<protein>
    <recommendedName>
        <fullName evidence="6">FAD-binding PCMH-type domain-containing protein</fullName>
    </recommendedName>
</protein>
<dbReference type="KEGG" id="ache:ACHE_70710A"/>
<dbReference type="SUPFAM" id="SSF53271">
    <property type="entry name" value="PRTase-like"/>
    <property type="match status" value="1"/>
</dbReference>
<evidence type="ECO:0000259" key="6">
    <source>
        <dbReference type="PROSITE" id="PS51387"/>
    </source>
</evidence>
<dbReference type="GO" id="GO:0016491">
    <property type="term" value="F:oxidoreductase activity"/>
    <property type="evidence" value="ECO:0007669"/>
    <property type="project" value="UniProtKB-KW"/>
</dbReference>
<dbReference type="Gene3D" id="3.40.50.2020">
    <property type="match status" value="1"/>
</dbReference>